<feature type="signal peptide" evidence="11">
    <location>
        <begin position="1"/>
        <end position="35"/>
    </location>
</feature>
<dbReference type="SUPFAM" id="SSF55486">
    <property type="entry name" value="Metalloproteases ('zincins'), catalytic domain"/>
    <property type="match status" value="1"/>
</dbReference>
<feature type="region of interest" description="Disordered" evidence="9">
    <location>
        <begin position="761"/>
        <end position="943"/>
    </location>
</feature>
<name>F6UN04_MONDO</name>
<dbReference type="CTD" id="80332"/>
<keyword evidence="11" id="KW-0732">Signal</keyword>
<dbReference type="FunFam" id="4.10.70.10:FF:000001">
    <property type="entry name" value="Disintegrin and metalloproteinase domain-containing protein 22"/>
    <property type="match status" value="1"/>
</dbReference>
<evidence type="ECO:0000259" key="14">
    <source>
        <dbReference type="PROSITE" id="PS50215"/>
    </source>
</evidence>
<feature type="compositionally biased region" description="Polar residues" evidence="9">
    <location>
        <begin position="769"/>
        <end position="779"/>
    </location>
</feature>
<evidence type="ECO:0000256" key="8">
    <source>
        <dbReference type="PROSITE-ProRule" id="PRU00276"/>
    </source>
</evidence>
<dbReference type="InterPro" id="IPR006586">
    <property type="entry name" value="ADAM_Cys-rich"/>
</dbReference>
<keyword evidence="8" id="KW-0862">Zinc</keyword>
<dbReference type="HOGENOM" id="CLU_012714_7_2_1"/>
<reference evidence="15" key="3">
    <citation type="submission" date="2025-09" db="UniProtKB">
        <authorList>
            <consortium name="Ensembl"/>
        </authorList>
    </citation>
    <scope>IDENTIFICATION</scope>
</reference>
<dbReference type="Pfam" id="PF01562">
    <property type="entry name" value="Pep_M12B_propep"/>
    <property type="match status" value="1"/>
</dbReference>
<keyword evidence="3 10" id="KW-1133">Transmembrane helix</keyword>
<evidence type="ECO:0000259" key="12">
    <source>
        <dbReference type="PROSITE" id="PS50026"/>
    </source>
</evidence>
<dbReference type="InterPro" id="IPR034027">
    <property type="entry name" value="Reprolysin_adamalysin"/>
</dbReference>
<sequence>MGWGSDGASGSQGPGTARWTPRLLLLLLLPPLGTGTRAREPRGPPFGEPVTPHWVLSSRSRREITTEETVRSPDEALLSVRAEGKELLLSLQKNRWLLAQGYTETHYGPDGKAVTLAPNHTDHCYYHGHVQGFPDSWVALSSCSGISGLIVLSANRSYYVQPPRTSVSGPPGPHRLFRTEQLPRKDGICSHGLPGSLSLASLLHRHQAHRVRRDSRRALKYLELFIVADHALYLRQQRDLGRTKQRLLEIANYVDKFYRSLNIKVALTGLEVWTERDQSRVTGDANATLWAFLQWRRGLRSRRPHDTAQLLTGRTFQGTTIGMAPLEGMCSADNSGGVSADHSELPIGAAATMAHEIGHSFGMSHDADGCCEEALPEEGGCVMAAATGHPFPQVFSSCSRQQLLTFFQKGGGMCLFNPPDPRLLVLGVRCGNGFLEDGEECDCGDIEECTDPCCHAHNCTLREGAQCAQGDCCAHCSLKPAGTLCREGAGDCDLPEFCTGASPHCPANVYLLDGSPCAGGTAYCRDGMCPTHEGQCQQLWGPGAHPAPDACFQDVNSAGDRYGNCGQDSEGHYVPCDRRDAKCGKLQCQSGADKPRGPHTVSMETTIRLGGREVKCRGAFMYRVTRPDSSADLPDPGLVLPGTKCGDGMVCHDRRCQNASFPELQRCLDTCHGHGVCNSNKNCHCDAGWAPPTCEKPGLGGSVDSGPVQYDNQDATLLALLLVFILLLLPSAGVALYYYRSPNSLLYQSLRGLRKGQESCRHRSKAIKNSRSGAQSGLTLQNLPLRQPLRPAPGVSPQGVRGPLSPKPGPSQTGSQPVNVVRPLRPGPSKPRDSRPARPPPPLSHSPRPGFPRKDPGDRGDRADGTGRLLPPKRPLPVNPARGPKDPLKKDPLKKDPPSRPLPGDPVLVKQPLRGPRLLVMVPPSPARSPRPGPGRGSLTLKK</sequence>
<feature type="disulfide bond" evidence="7">
    <location>
        <begin position="667"/>
        <end position="677"/>
    </location>
</feature>
<dbReference type="FunFam" id="3.40.390.10:FF:000002">
    <property type="entry name" value="Disintegrin and metalloproteinase domain-containing protein 22"/>
    <property type="match status" value="1"/>
</dbReference>
<evidence type="ECO:0000256" key="6">
    <source>
        <dbReference type="PROSITE-ProRule" id="PRU00068"/>
    </source>
</evidence>
<accession>F6UN04</accession>
<comment type="caution">
    <text evidence="7">Lacks conserved residue(s) required for the propagation of feature annotation.</text>
</comment>
<evidence type="ECO:0000313" key="16">
    <source>
        <dbReference type="Proteomes" id="UP000002280"/>
    </source>
</evidence>
<dbReference type="PROSITE" id="PS50026">
    <property type="entry name" value="EGF_3"/>
    <property type="match status" value="1"/>
</dbReference>
<dbReference type="GeneTree" id="ENSGT00940000158971"/>
<feature type="disulfide bond" evidence="7">
    <location>
        <begin position="685"/>
        <end position="694"/>
    </location>
</feature>
<dbReference type="PROSITE" id="PS50215">
    <property type="entry name" value="ADAM_MEPRO"/>
    <property type="match status" value="1"/>
</dbReference>
<dbReference type="STRING" id="13616.ENSMODP00000005730"/>
<dbReference type="InterPro" id="IPR002870">
    <property type="entry name" value="Peptidase_M12B_N"/>
</dbReference>
<dbReference type="GeneID" id="100025742"/>
<evidence type="ECO:0000256" key="10">
    <source>
        <dbReference type="SAM" id="Phobius"/>
    </source>
</evidence>
<dbReference type="Pfam" id="PF00200">
    <property type="entry name" value="Disintegrin"/>
    <property type="match status" value="1"/>
</dbReference>
<evidence type="ECO:0000256" key="5">
    <source>
        <dbReference type="ARBA" id="ARBA00023157"/>
    </source>
</evidence>
<protein>
    <submittedName>
        <fullName evidence="15">ADAM metallopeptidase domain 33</fullName>
    </submittedName>
</protein>
<feature type="disulfide bond" evidence="6">
    <location>
        <begin position="485"/>
        <end position="505"/>
    </location>
</feature>
<dbReference type="SMART" id="SM00608">
    <property type="entry name" value="ACR"/>
    <property type="match status" value="1"/>
</dbReference>
<dbReference type="Gene3D" id="2.60.120.260">
    <property type="entry name" value="Galactose-binding domain-like"/>
    <property type="match status" value="1"/>
</dbReference>
<reference evidence="15 16" key="1">
    <citation type="journal article" date="2007" name="Nature">
        <title>Genome of the marsupial Monodelphis domestica reveals innovation in non-coding sequences.</title>
        <authorList>
            <person name="Mikkelsen T.S."/>
            <person name="Wakefield M.J."/>
            <person name="Aken B."/>
            <person name="Amemiya C.T."/>
            <person name="Chang J.L."/>
            <person name="Duke S."/>
            <person name="Garber M."/>
            <person name="Gentles A.J."/>
            <person name="Goodstadt L."/>
            <person name="Heger A."/>
            <person name="Jurka J."/>
            <person name="Kamal M."/>
            <person name="Mauceli E."/>
            <person name="Searle S.M."/>
            <person name="Sharpe T."/>
            <person name="Baker M.L."/>
            <person name="Batzer M.A."/>
            <person name="Benos P.V."/>
            <person name="Belov K."/>
            <person name="Clamp M."/>
            <person name="Cook A."/>
            <person name="Cuff J."/>
            <person name="Das R."/>
            <person name="Davidow L."/>
            <person name="Deakin J.E."/>
            <person name="Fazzari M.J."/>
            <person name="Glass J.L."/>
            <person name="Grabherr M."/>
            <person name="Greally J.M."/>
            <person name="Gu W."/>
            <person name="Hore T.A."/>
            <person name="Huttley G.A."/>
            <person name="Kleber M."/>
            <person name="Jirtle R.L."/>
            <person name="Koina E."/>
            <person name="Lee J.T."/>
            <person name="Mahony S."/>
            <person name="Marra M.A."/>
            <person name="Miller R.D."/>
            <person name="Nicholls R.D."/>
            <person name="Oda M."/>
            <person name="Papenfuss A.T."/>
            <person name="Parra Z.E."/>
            <person name="Pollock D.D."/>
            <person name="Ray D.A."/>
            <person name="Schein J.E."/>
            <person name="Speed T.P."/>
            <person name="Thompson K."/>
            <person name="VandeBerg J.L."/>
            <person name="Wade C.M."/>
            <person name="Walker J.A."/>
            <person name="Waters P.D."/>
            <person name="Webber C."/>
            <person name="Weidman J.R."/>
            <person name="Xie X."/>
            <person name="Zody M.C."/>
            <person name="Baldwin J."/>
            <person name="Abdouelleil A."/>
            <person name="Abdulkadir J."/>
            <person name="Abebe A."/>
            <person name="Abera B."/>
            <person name="Abreu J."/>
            <person name="Acer S.C."/>
            <person name="Aftuck L."/>
            <person name="Alexander A."/>
            <person name="An P."/>
            <person name="Anderson E."/>
            <person name="Anderson S."/>
            <person name="Arachi H."/>
            <person name="Azer M."/>
            <person name="Bachantsang P."/>
            <person name="Barry A."/>
            <person name="Bayul T."/>
            <person name="Berlin A."/>
            <person name="Bessette D."/>
            <person name="Bloom T."/>
            <person name="Bloom T."/>
            <person name="Boguslavskiy L."/>
            <person name="Bonnet C."/>
            <person name="Boukhgalter B."/>
            <person name="Bourzgui I."/>
            <person name="Brown A."/>
            <person name="Cahill P."/>
            <person name="Channer S."/>
            <person name="Cheshatsang Y."/>
            <person name="Chuda L."/>
            <person name="Citroen M."/>
            <person name="Collymore A."/>
            <person name="Cooke P."/>
            <person name="Costello M."/>
            <person name="D'Aco K."/>
            <person name="Daza R."/>
            <person name="De Haan G."/>
            <person name="DeGray S."/>
            <person name="DeMaso C."/>
            <person name="Dhargay N."/>
            <person name="Dooley K."/>
            <person name="Dooley E."/>
            <person name="Doricent M."/>
            <person name="Dorje P."/>
            <person name="Dorjee K."/>
            <person name="Dupes A."/>
            <person name="Elong R."/>
            <person name="Falk J."/>
            <person name="Farina A."/>
            <person name="Faro S."/>
            <person name="Ferguson D."/>
            <person name="Fisher S."/>
            <person name="Foley C.D."/>
            <person name="Franke A."/>
            <person name="Friedrich D."/>
            <person name="Gadbois L."/>
            <person name="Gearin G."/>
            <person name="Gearin C.R."/>
            <person name="Giannoukos G."/>
            <person name="Goode T."/>
            <person name="Graham J."/>
            <person name="Grandbois E."/>
            <person name="Grewal S."/>
            <person name="Gyaltsen K."/>
            <person name="Hafez N."/>
            <person name="Hagos B."/>
            <person name="Hall J."/>
            <person name="Henson C."/>
            <person name="Hollinger A."/>
            <person name="Honan T."/>
            <person name="Huard M.D."/>
            <person name="Hughes L."/>
            <person name="Hurhula B."/>
            <person name="Husby M.E."/>
            <person name="Kamat A."/>
            <person name="Kanga B."/>
            <person name="Kashin S."/>
            <person name="Khazanovich D."/>
            <person name="Kisner P."/>
            <person name="Lance K."/>
            <person name="Lara M."/>
            <person name="Lee W."/>
            <person name="Lennon N."/>
            <person name="Letendre F."/>
            <person name="LeVine R."/>
            <person name="Lipovsky A."/>
            <person name="Liu X."/>
            <person name="Liu J."/>
            <person name="Liu S."/>
            <person name="Lokyitsang T."/>
            <person name="Lokyitsang Y."/>
            <person name="Lubonja R."/>
            <person name="Lui A."/>
            <person name="MacDonald P."/>
            <person name="Magnisalis V."/>
            <person name="Maru K."/>
            <person name="Matthews C."/>
            <person name="McCusker W."/>
            <person name="McDonough S."/>
            <person name="Mehta T."/>
            <person name="Meldrim J."/>
            <person name="Meneus L."/>
            <person name="Mihai O."/>
            <person name="Mihalev A."/>
            <person name="Mihova T."/>
            <person name="Mittelman R."/>
            <person name="Mlenga V."/>
            <person name="Montmayeur A."/>
            <person name="Mulrain L."/>
            <person name="Navidi A."/>
            <person name="Naylor J."/>
            <person name="Negash T."/>
            <person name="Nguyen T."/>
            <person name="Nguyen N."/>
            <person name="Nicol R."/>
            <person name="Norbu C."/>
            <person name="Norbu N."/>
            <person name="Novod N."/>
            <person name="O'Neill B."/>
            <person name="Osman S."/>
            <person name="Markiewicz E."/>
            <person name="Oyono O.L."/>
            <person name="Patti C."/>
            <person name="Phunkhang P."/>
            <person name="Pierre F."/>
            <person name="Priest M."/>
            <person name="Raghuraman S."/>
            <person name="Rege F."/>
            <person name="Reyes R."/>
            <person name="Rise C."/>
            <person name="Rogov P."/>
            <person name="Ross K."/>
            <person name="Ryan E."/>
            <person name="Settipalli S."/>
            <person name="Shea T."/>
            <person name="Sherpa N."/>
            <person name="Shi L."/>
            <person name="Shih D."/>
            <person name="Sparrow T."/>
            <person name="Spaulding J."/>
            <person name="Stalker J."/>
            <person name="Stange-Thomann N."/>
            <person name="Stavropoulos S."/>
            <person name="Stone C."/>
            <person name="Strader C."/>
            <person name="Tesfaye S."/>
            <person name="Thomson T."/>
            <person name="Thoulutsang Y."/>
            <person name="Thoulutsang D."/>
            <person name="Topham K."/>
            <person name="Topping I."/>
            <person name="Tsamla T."/>
            <person name="Vassiliev H."/>
            <person name="Vo A."/>
            <person name="Wangchuk T."/>
            <person name="Wangdi T."/>
            <person name="Weiand M."/>
            <person name="Wilkinson J."/>
            <person name="Wilson A."/>
            <person name="Yadav S."/>
            <person name="Young G."/>
            <person name="Yu Q."/>
            <person name="Zembek L."/>
            <person name="Zhong D."/>
            <person name="Zimmer A."/>
            <person name="Zwirko Z."/>
            <person name="Jaffe D.B."/>
            <person name="Alvarez P."/>
            <person name="Brockman W."/>
            <person name="Butler J."/>
            <person name="Chin C."/>
            <person name="Gnerre S."/>
            <person name="MacCallum I."/>
            <person name="Graves J.A."/>
            <person name="Ponting C.P."/>
            <person name="Breen M."/>
            <person name="Samollow P.B."/>
            <person name="Lander E.S."/>
            <person name="Lindblad-Toh K."/>
        </authorList>
    </citation>
    <scope>NUCLEOTIDE SEQUENCE [LARGE SCALE GENOMIC DNA]</scope>
</reference>
<dbReference type="OMA" id="MGAQCAH"/>
<dbReference type="InterPro" id="IPR001590">
    <property type="entry name" value="Peptidase_M12B"/>
</dbReference>
<dbReference type="Ensembl" id="ENSMODT00000005851.4">
    <property type="protein sequence ID" value="ENSMODP00000005730.3"/>
    <property type="gene ID" value="ENSMODG00000004649.4"/>
</dbReference>
<feature type="chain" id="PRO_5003343302" evidence="11">
    <location>
        <begin position="36"/>
        <end position="943"/>
    </location>
</feature>
<evidence type="ECO:0000256" key="9">
    <source>
        <dbReference type="SAM" id="MobiDB-lite"/>
    </source>
</evidence>
<dbReference type="GO" id="GO:0016020">
    <property type="term" value="C:membrane"/>
    <property type="evidence" value="ECO:0007669"/>
    <property type="project" value="UniProtKB-SubCell"/>
</dbReference>
<evidence type="ECO:0000256" key="11">
    <source>
        <dbReference type="SAM" id="SignalP"/>
    </source>
</evidence>
<dbReference type="Gene3D" id="3.40.390.10">
    <property type="entry name" value="Collagenase (Catalytic Domain)"/>
    <property type="match status" value="1"/>
</dbReference>
<evidence type="ECO:0000256" key="7">
    <source>
        <dbReference type="PROSITE-ProRule" id="PRU00076"/>
    </source>
</evidence>
<dbReference type="OrthoDB" id="5951731at2759"/>
<feature type="active site" evidence="8">
    <location>
        <position position="356"/>
    </location>
</feature>
<dbReference type="PROSITE" id="PS50214">
    <property type="entry name" value="DISINTEGRIN_2"/>
    <property type="match status" value="1"/>
</dbReference>
<feature type="domain" description="Peptidase M12B" evidence="14">
    <location>
        <begin position="220"/>
        <end position="419"/>
    </location>
</feature>
<dbReference type="GO" id="GO:0004222">
    <property type="term" value="F:metalloendopeptidase activity"/>
    <property type="evidence" value="ECO:0000318"/>
    <property type="project" value="GO_Central"/>
</dbReference>
<keyword evidence="8" id="KW-0479">Metal-binding</keyword>
<feature type="compositionally biased region" description="Pro residues" evidence="9">
    <location>
        <begin position="923"/>
        <end position="933"/>
    </location>
</feature>
<dbReference type="Proteomes" id="UP000002280">
    <property type="component" value="Chromosome 5"/>
</dbReference>
<feature type="binding site" evidence="8">
    <location>
        <position position="365"/>
    </location>
    <ligand>
        <name>Zn(2+)</name>
        <dbReference type="ChEBI" id="CHEBI:29105"/>
        <note>catalytic</note>
    </ligand>
</feature>
<dbReference type="GO" id="GO:0046872">
    <property type="term" value="F:metal ion binding"/>
    <property type="evidence" value="ECO:0007669"/>
    <property type="project" value="UniProtKB-KW"/>
</dbReference>
<comment type="subcellular location">
    <subcellularLocation>
        <location evidence="1">Membrane</location>
        <topology evidence="1">Single-pass membrane protein</topology>
    </subcellularLocation>
</comment>
<dbReference type="PANTHER" id="PTHR11905:SF38">
    <property type="entry name" value="DISINTEGRIN AND METALLOPROTEINASE DOMAIN-CONTAINING PROTEIN 33"/>
    <property type="match status" value="1"/>
</dbReference>
<keyword evidence="7" id="KW-0245">EGF-like domain</keyword>
<dbReference type="PRINTS" id="PR00289">
    <property type="entry name" value="DISINTEGRIN"/>
</dbReference>
<gene>
    <name evidence="15" type="primary">ADAM33</name>
</gene>
<dbReference type="InParanoid" id="F6UN04"/>
<dbReference type="Bgee" id="ENSMODG00000004649">
    <property type="expression patterns" value="Expressed in blood and 17 other cell types or tissues"/>
</dbReference>
<dbReference type="GO" id="GO:0006508">
    <property type="term" value="P:proteolysis"/>
    <property type="evidence" value="ECO:0000318"/>
    <property type="project" value="GO_Central"/>
</dbReference>
<feature type="compositionally biased region" description="Low complexity" evidence="9">
    <location>
        <begin position="780"/>
        <end position="793"/>
    </location>
</feature>
<keyword evidence="16" id="KW-1185">Reference proteome</keyword>
<dbReference type="RefSeq" id="XP_007496940.1">
    <property type="nucleotide sequence ID" value="XM_007496878.3"/>
</dbReference>
<dbReference type="InterPro" id="IPR036436">
    <property type="entry name" value="Disintegrin_dom_sf"/>
</dbReference>
<dbReference type="InterPro" id="IPR001762">
    <property type="entry name" value="Disintegrin_dom"/>
</dbReference>
<organism evidence="15 16">
    <name type="scientific">Monodelphis domestica</name>
    <name type="common">Gray short-tailed opossum</name>
    <dbReference type="NCBI Taxonomy" id="13616"/>
    <lineage>
        <taxon>Eukaryota</taxon>
        <taxon>Metazoa</taxon>
        <taxon>Chordata</taxon>
        <taxon>Craniata</taxon>
        <taxon>Vertebrata</taxon>
        <taxon>Euteleostomi</taxon>
        <taxon>Mammalia</taxon>
        <taxon>Metatheria</taxon>
        <taxon>Didelphimorphia</taxon>
        <taxon>Didelphidae</taxon>
        <taxon>Monodelphis</taxon>
    </lineage>
</organism>
<dbReference type="Pfam" id="PF08516">
    <property type="entry name" value="ADAM_CR"/>
    <property type="match status" value="1"/>
</dbReference>
<evidence type="ECO:0000259" key="13">
    <source>
        <dbReference type="PROSITE" id="PS50214"/>
    </source>
</evidence>
<evidence type="ECO:0000313" key="15">
    <source>
        <dbReference type="Ensembl" id="ENSMODP00000005730.3"/>
    </source>
</evidence>
<proteinExistence type="predicted"/>
<dbReference type="SMART" id="SM00050">
    <property type="entry name" value="DISIN"/>
    <property type="match status" value="1"/>
</dbReference>
<feature type="binding site" evidence="8">
    <location>
        <position position="355"/>
    </location>
    <ligand>
        <name>Zn(2+)</name>
        <dbReference type="ChEBI" id="CHEBI:29105"/>
        <note>catalytic</note>
    </ligand>
</feature>
<feature type="domain" description="Disintegrin" evidence="13">
    <location>
        <begin position="427"/>
        <end position="513"/>
    </location>
</feature>
<feature type="domain" description="EGF-like" evidence="12">
    <location>
        <begin position="663"/>
        <end position="695"/>
    </location>
</feature>
<dbReference type="InterPro" id="IPR000742">
    <property type="entry name" value="EGF"/>
</dbReference>
<keyword evidence="2 10" id="KW-0812">Transmembrane</keyword>
<reference evidence="15" key="2">
    <citation type="submission" date="2025-08" db="UniProtKB">
        <authorList>
            <consortium name="Ensembl"/>
        </authorList>
    </citation>
    <scope>IDENTIFICATION</scope>
</reference>
<evidence type="ECO:0000256" key="1">
    <source>
        <dbReference type="ARBA" id="ARBA00004167"/>
    </source>
</evidence>
<keyword evidence="4 10" id="KW-0472">Membrane</keyword>
<keyword evidence="5 7" id="KW-1015">Disulfide bond</keyword>
<dbReference type="SUPFAM" id="SSF57552">
    <property type="entry name" value="Blood coagulation inhibitor (disintegrin)"/>
    <property type="match status" value="1"/>
</dbReference>
<evidence type="ECO:0000256" key="4">
    <source>
        <dbReference type="ARBA" id="ARBA00023136"/>
    </source>
</evidence>
<dbReference type="FunCoup" id="F6UN04">
    <property type="interactions" value="39"/>
</dbReference>
<dbReference type="PANTHER" id="PTHR11905">
    <property type="entry name" value="ADAM A DISINTEGRIN AND METALLOPROTEASE DOMAIN"/>
    <property type="match status" value="1"/>
</dbReference>
<evidence type="ECO:0000256" key="3">
    <source>
        <dbReference type="ARBA" id="ARBA00022989"/>
    </source>
</evidence>
<dbReference type="AlphaFoldDB" id="F6UN04"/>
<feature type="compositionally biased region" description="Basic and acidic residues" evidence="9">
    <location>
        <begin position="883"/>
        <end position="898"/>
    </location>
</feature>
<dbReference type="CDD" id="cd04269">
    <property type="entry name" value="ZnMc_adamalysin_II_like"/>
    <property type="match status" value="1"/>
</dbReference>
<feature type="compositionally biased region" description="Basic and acidic residues" evidence="9">
    <location>
        <begin position="852"/>
        <end position="865"/>
    </location>
</feature>
<dbReference type="Pfam" id="PF01421">
    <property type="entry name" value="Reprolysin"/>
    <property type="match status" value="1"/>
</dbReference>
<dbReference type="InterPro" id="IPR024079">
    <property type="entry name" value="MetalloPept_cat_dom_sf"/>
</dbReference>
<dbReference type="KEGG" id="mdo:100025742"/>
<dbReference type="MEROPS" id="M12.213"/>
<dbReference type="PROSITE" id="PS01186">
    <property type="entry name" value="EGF_2"/>
    <property type="match status" value="1"/>
</dbReference>
<feature type="binding site" evidence="8">
    <location>
        <position position="359"/>
    </location>
    <ligand>
        <name>Zn(2+)</name>
        <dbReference type="ChEBI" id="CHEBI:29105"/>
        <note>catalytic</note>
    </ligand>
</feature>
<dbReference type="Gene3D" id="4.10.70.10">
    <property type="entry name" value="Disintegrin domain"/>
    <property type="match status" value="1"/>
</dbReference>
<dbReference type="eggNOG" id="KOG3607">
    <property type="taxonomic scope" value="Eukaryota"/>
</dbReference>
<feature type="transmembrane region" description="Helical" evidence="10">
    <location>
        <begin position="717"/>
        <end position="739"/>
    </location>
</feature>
<evidence type="ECO:0000256" key="2">
    <source>
        <dbReference type="ARBA" id="ARBA00022692"/>
    </source>
</evidence>